<dbReference type="OrthoDB" id="9764953at2"/>
<dbReference type="Proteomes" id="UP000326354">
    <property type="component" value="Chromosome"/>
</dbReference>
<dbReference type="InterPro" id="IPR059177">
    <property type="entry name" value="GH29D-like_dom"/>
</dbReference>
<protein>
    <recommendedName>
        <fullName evidence="2">GH29D-like beta-sandwich domain-containing protein</fullName>
    </recommendedName>
</protein>
<dbReference type="Pfam" id="PF01674">
    <property type="entry name" value="Lipase_2"/>
    <property type="match status" value="1"/>
</dbReference>
<dbReference type="GO" id="GO:0016298">
    <property type="term" value="F:lipase activity"/>
    <property type="evidence" value="ECO:0007669"/>
    <property type="project" value="TreeGrafter"/>
</dbReference>
<evidence type="ECO:0000313" key="4">
    <source>
        <dbReference type="Proteomes" id="UP000326354"/>
    </source>
</evidence>
<gene>
    <name evidence="3" type="ORF">UABAM_03538</name>
</gene>
<proteinExistence type="predicted"/>
<feature type="signal peptide" evidence="1">
    <location>
        <begin position="1"/>
        <end position="19"/>
    </location>
</feature>
<dbReference type="RefSeq" id="WP_151969292.1">
    <property type="nucleotide sequence ID" value="NZ_AP019860.1"/>
</dbReference>
<dbReference type="Gene3D" id="3.40.50.1820">
    <property type="entry name" value="alpha/beta hydrolase"/>
    <property type="match status" value="1"/>
</dbReference>
<sequence length="444" mass="49001">MNKIVLFSISLFIFAIFPAAEDIDGFPKDFPQLYDSGGNGYGSALSGFGGNHSLDREGNRKAISKNPVILLHGNGGNAHHPQWGMLKLRSFLKEKGYNHSEIWAVSYLGPDNSDAELPDPHRNNINDVRSFIDAVREYLDVQKVDIISHSLGGTLVKSYLMGLREDGSWDKSLRRFDAVGTVVTMAAGNYGLGAFSVGEFQTGGAFEAKIHSLDGVKDDTPYGSSEGSSQKGPYQKVSKLDNDQITYVAVWAEGDFVDMQNPKTGRLEGADFNRGYNLGWGLEGHEKIIKDKNVFNGFASFLNTKTNKPPKPAPPVITISPNGGEFIGKVNVYVRATNKPEVVFYTTDGESWQRYEGPFTLTEDSVVKAKAENKYGKSLEVSVTFTKSATPPYKKVLATATEHYMAGRIDNQKYIELGSKYGYIDPFYLYLIEGSKGWTDEKPE</sequence>
<dbReference type="KEGG" id="uam:UABAM_03538"/>
<keyword evidence="1" id="KW-0732">Signal</keyword>
<dbReference type="EMBL" id="AP019860">
    <property type="protein sequence ID" value="BBM85175.1"/>
    <property type="molecule type" value="Genomic_DNA"/>
</dbReference>
<dbReference type="PANTHER" id="PTHR32015:SF1">
    <property type="entry name" value="LIPASE"/>
    <property type="match status" value="1"/>
</dbReference>
<evidence type="ECO:0000313" key="3">
    <source>
        <dbReference type="EMBL" id="BBM85175.1"/>
    </source>
</evidence>
<feature type="domain" description="GH29D-like beta-sandwich" evidence="2">
    <location>
        <begin position="321"/>
        <end position="380"/>
    </location>
</feature>
<keyword evidence="4" id="KW-1185">Reference proteome</keyword>
<dbReference type="AlphaFoldDB" id="A0A5S9F3W3"/>
<reference evidence="3 4" key="1">
    <citation type="submission" date="2019-08" db="EMBL/GenBank/DDBJ databases">
        <title>Complete genome sequence of Candidatus Uab amorphum.</title>
        <authorList>
            <person name="Shiratori T."/>
            <person name="Suzuki S."/>
            <person name="Kakizawa Y."/>
            <person name="Ishida K."/>
        </authorList>
    </citation>
    <scope>NUCLEOTIDE SEQUENCE [LARGE SCALE GENOMIC DNA]</scope>
    <source>
        <strain evidence="3 4">SRT547</strain>
    </source>
</reference>
<organism evidence="3 4">
    <name type="scientific">Uabimicrobium amorphum</name>
    <dbReference type="NCBI Taxonomy" id="2596890"/>
    <lineage>
        <taxon>Bacteria</taxon>
        <taxon>Pseudomonadati</taxon>
        <taxon>Planctomycetota</taxon>
        <taxon>Candidatus Uabimicrobiia</taxon>
        <taxon>Candidatus Uabimicrobiales</taxon>
        <taxon>Candidatus Uabimicrobiaceae</taxon>
        <taxon>Candidatus Uabimicrobium</taxon>
    </lineage>
</organism>
<dbReference type="InterPro" id="IPR029058">
    <property type="entry name" value="AB_hydrolase_fold"/>
</dbReference>
<evidence type="ECO:0000256" key="1">
    <source>
        <dbReference type="SAM" id="SignalP"/>
    </source>
</evidence>
<dbReference type="InterPro" id="IPR002918">
    <property type="entry name" value="Lipase_EstA/Esterase_EstB"/>
</dbReference>
<accession>A0A5S9F3W3</accession>
<dbReference type="SUPFAM" id="SSF53474">
    <property type="entry name" value="alpha/beta-Hydrolases"/>
    <property type="match status" value="1"/>
</dbReference>
<evidence type="ECO:0000259" key="2">
    <source>
        <dbReference type="Pfam" id="PF13290"/>
    </source>
</evidence>
<dbReference type="Pfam" id="PF13290">
    <property type="entry name" value="CHB_HEX_C_1"/>
    <property type="match status" value="1"/>
</dbReference>
<feature type="chain" id="PRO_5024841815" description="GH29D-like beta-sandwich domain-containing protein" evidence="1">
    <location>
        <begin position="20"/>
        <end position="444"/>
    </location>
</feature>
<dbReference type="PANTHER" id="PTHR32015">
    <property type="entry name" value="FASTING INDUCED LIPASE"/>
    <property type="match status" value="1"/>
</dbReference>
<name>A0A5S9F3W3_UABAM</name>
<dbReference type="GO" id="GO:0016042">
    <property type="term" value="P:lipid catabolic process"/>
    <property type="evidence" value="ECO:0007669"/>
    <property type="project" value="InterPro"/>
</dbReference>